<dbReference type="EMBL" id="CAXLJM020000011">
    <property type="protein sequence ID" value="CAL8076445.1"/>
    <property type="molecule type" value="Genomic_DNA"/>
</dbReference>
<comment type="caution">
    <text evidence="2">The sequence shown here is derived from an EMBL/GenBank/DDBJ whole genome shotgun (WGS) entry which is preliminary data.</text>
</comment>
<evidence type="ECO:0000313" key="3">
    <source>
        <dbReference type="Proteomes" id="UP001642540"/>
    </source>
</evidence>
<feature type="transmembrane region" description="Helical" evidence="1">
    <location>
        <begin position="489"/>
        <end position="507"/>
    </location>
</feature>
<keyword evidence="1" id="KW-0812">Transmembrane</keyword>
<organism evidence="2 3">
    <name type="scientific">Orchesella dallaii</name>
    <dbReference type="NCBI Taxonomy" id="48710"/>
    <lineage>
        <taxon>Eukaryota</taxon>
        <taxon>Metazoa</taxon>
        <taxon>Ecdysozoa</taxon>
        <taxon>Arthropoda</taxon>
        <taxon>Hexapoda</taxon>
        <taxon>Collembola</taxon>
        <taxon>Entomobryomorpha</taxon>
        <taxon>Entomobryoidea</taxon>
        <taxon>Orchesellidae</taxon>
        <taxon>Orchesellinae</taxon>
        <taxon>Orchesella</taxon>
    </lineage>
</organism>
<proteinExistence type="predicted"/>
<evidence type="ECO:0008006" key="4">
    <source>
        <dbReference type="Google" id="ProtNLM"/>
    </source>
</evidence>
<reference evidence="2 3" key="1">
    <citation type="submission" date="2024-08" db="EMBL/GenBank/DDBJ databases">
        <authorList>
            <person name="Cucini C."/>
            <person name="Frati F."/>
        </authorList>
    </citation>
    <scope>NUCLEOTIDE SEQUENCE [LARGE SCALE GENOMIC DNA]</scope>
</reference>
<feature type="transmembrane region" description="Helical" evidence="1">
    <location>
        <begin position="550"/>
        <end position="573"/>
    </location>
</feature>
<keyword evidence="1" id="KW-1133">Transmembrane helix</keyword>
<keyword evidence="3" id="KW-1185">Reference proteome</keyword>
<evidence type="ECO:0000256" key="1">
    <source>
        <dbReference type="SAM" id="Phobius"/>
    </source>
</evidence>
<name>A0ABP1PX55_9HEXA</name>
<accession>A0ABP1PX55</accession>
<dbReference type="Proteomes" id="UP001642540">
    <property type="component" value="Unassembled WGS sequence"/>
</dbReference>
<protein>
    <recommendedName>
        <fullName evidence="4">Envelope fusion protein</fullName>
    </recommendedName>
</protein>
<feature type="transmembrane region" description="Helical" evidence="1">
    <location>
        <begin position="512"/>
        <end position="530"/>
    </location>
</feature>
<gene>
    <name evidence="2" type="ORF">ODALV1_LOCUS3473</name>
</gene>
<evidence type="ECO:0000313" key="2">
    <source>
        <dbReference type="EMBL" id="CAL8076445.1"/>
    </source>
</evidence>
<keyword evidence="1" id="KW-0472">Membrane</keyword>
<sequence>MDIPDINNDFMEKYNCPNNDETCKFYHHIKSLATSTIQILENGLPQAFDFDTPVIRRKARALDFISSAFNFCCGFAQEVEIQDLTKNQKDTATMIDQMKQQISTEHDAAIRSTTLINKYTNEMEKYLHEEEVRFMTNLIDYRNATVALGKHVDRIEQLISLQAKVQHRTTIAIQMLKVLSDCRSFRIPHSIISQLQLRKELEALKNDLLTHEQKLAIDSSNSQAYYFLETTKCYFVKNTLKVLVNIPVLEKENTYEIFSVNTLPFSYKGSICTVQLNTDYIARKNNEEIIALQGQTKERCIAPHSELCHIPRYRKNEVHNQACIIATLSTESSVASLKNACSFICSKAENKTAIYQIEENTYGIIQPYNDIVISCSNITKAKKPVDDIHIGLHIINLPCSCTAKIGKSTIKSPYPCQSKYEDIEPKITHTIPAHWSLQLEGAVLSDSTYYSNISNIINHNWKHEIPLLNLTQPALAEYTLPIHIESGSWLSYFLCAAIIFIIIAIYVSFKKISAISIEGILTSLLSMIMTRPRAVQTAPIHTNENNITTYLIMEIINDFLLLSIFILLAFTLLKVKQASNKFTLDKKGRIQNKTIKNKAIKTEGSPEVILARILNATIPHRVAADTTQ</sequence>